<sequence>MLFVVLSVFIGLASCQFGGRQEYGQGFSGLDGRYLYEQRFQGPYGVQGPAIGPGASSVMSYEAKGRLMCGTTTFAQNVRVVMWDRVKGRENIIYAEELTDVAGGFSVKAERSSFEGNGIAPFLTIYHDCNDEANPGLRKMTVQLPPNYTNRGTITLKSYDIGTWNLETSFAGEEIEVVGDRGSNPIGGIGGGGRGDFGGRPHRHHHREDREYEDRDRIINV</sequence>
<evidence type="ECO:0000256" key="6">
    <source>
        <dbReference type="SAM" id="SignalP"/>
    </source>
</evidence>
<feature type="region of interest" description="Disordered" evidence="5">
    <location>
        <begin position="181"/>
        <end position="215"/>
    </location>
</feature>
<keyword evidence="4 6" id="KW-0732">Signal</keyword>
<dbReference type="Proteomes" id="UP000835052">
    <property type="component" value="Unassembled WGS sequence"/>
</dbReference>
<dbReference type="Pfam" id="PF01060">
    <property type="entry name" value="TTR-52"/>
    <property type="match status" value="1"/>
</dbReference>
<dbReference type="InterPro" id="IPR001534">
    <property type="entry name" value="Transthyretin-like"/>
</dbReference>
<comment type="similarity">
    <text evidence="2">Belongs to the nematode transthyretin-like family.</text>
</comment>
<comment type="caution">
    <text evidence="7">The sequence shown here is derived from an EMBL/GenBank/DDBJ whole genome shotgun (WGS) entry which is preliminary data.</text>
</comment>
<dbReference type="PANTHER" id="PTHR21700:SF23">
    <property type="entry name" value="TRANSTHYRETIN-LIKE FAMILY PROTEIN"/>
    <property type="match status" value="1"/>
</dbReference>
<dbReference type="AlphaFoldDB" id="A0A8S1HGL2"/>
<dbReference type="GO" id="GO:0009986">
    <property type="term" value="C:cell surface"/>
    <property type="evidence" value="ECO:0007669"/>
    <property type="project" value="InterPro"/>
</dbReference>
<name>A0A8S1HGL2_9PELO</name>
<keyword evidence="8" id="KW-1185">Reference proteome</keyword>
<feature type="chain" id="PRO_5035941060" evidence="6">
    <location>
        <begin position="16"/>
        <end position="221"/>
    </location>
</feature>
<accession>A0A8S1HGL2</accession>
<evidence type="ECO:0000256" key="4">
    <source>
        <dbReference type="ARBA" id="ARBA00022729"/>
    </source>
</evidence>
<evidence type="ECO:0000313" key="7">
    <source>
        <dbReference type="EMBL" id="CAD6195683.1"/>
    </source>
</evidence>
<dbReference type="Gene3D" id="2.60.40.3330">
    <property type="match status" value="1"/>
</dbReference>
<evidence type="ECO:0000256" key="2">
    <source>
        <dbReference type="ARBA" id="ARBA00010112"/>
    </source>
</evidence>
<gene>
    <name evidence="7" type="ORF">CAUJ_LOCUS11602</name>
</gene>
<proteinExistence type="inferred from homology"/>
<evidence type="ECO:0000256" key="1">
    <source>
        <dbReference type="ARBA" id="ARBA00004613"/>
    </source>
</evidence>
<organism evidence="7 8">
    <name type="scientific">Caenorhabditis auriculariae</name>
    <dbReference type="NCBI Taxonomy" id="2777116"/>
    <lineage>
        <taxon>Eukaryota</taxon>
        <taxon>Metazoa</taxon>
        <taxon>Ecdysozoa</taxon>
        <taxon>Nematoda</taxon>
        <taxon>Chromadorea</taxon>
        <taxon>Rhabditida</taxon>
        <taxon>Rhabditina</taxon>
        <taxon>Rhabditomorpha</taxon>
        <taxon>Rhabditoidea</taxon>
        <taxon>Rhabditidae</taxon>
        <taxon>Peloderinae</taxon>
        <taxon>Caenorhabditis</taxon>
    </lineage>
</organism>
<evidence type="ECO:0000313" key="8">
    <source>
        <dbReference type="Proteomes" id="UP000835052"/>
    </source>
</evidence>
<feature type="compositionally biased region" description="Gly residues" evidence="5">
    <location>
        <begin position="185"/>
        <end position="198"/>
    </location>
</feature>
<dbReference type="InterPro" id="IPR038479">
    <property type="entry name" value="Transthyretin-like_sf"/>
</dbReference>
<comment type="subcellular location">
    <subcellularLocation>
        <location evidence="1">Secreted</location>
    </subcellularLocation>
</comment>
<evidence type="ECO:0000256" key="5">
    <source>
        <dbReference type="SAM" id="MobiDB-lite"/>
    </source>
</evidence>
<dbReference type="PANTHER" id="PTHR21700">
    <property type="entry name" value="TRANSTHYRETIN-LIKE FAMILY PROTEIN-RELATED"/>
    <property type="match status" value="1"/>
</dbReference>
<evidence type="ECO:0000256" key="3">
    <source>
        <dbReference type="ARBA" id="ARBA00022525"/>
    </source>
</evidence>
<reference evidence="7" key="1">
    <citation type="submission" date="2020-10" db="EMBL/GenBank/DDBJ databases">
        <authorList>
            <person name="Kikuchi T."/>
        </authorList>
    </citation>
    <scope>NUCLEOTIDE SEQUENCE</scope>
    <source>
        <strain evidence="7">NKZ352</strain>
    </source>
</reference>
<dbReference type="GO" id="GO:0005576">
    <property type="term" value="C:extracellular region"/>
    <property type="evidence" value="ECO:0007669"/>
    <property type="project" value="UniProtKB-SubCell"/>
</dbReference>
<dbReference type="OrthoDB" id="5800079at2759"/>
<dbReference type="EMBL" id="CAJGYM010000058">
    <property type="protein sequence ID" value="CAD6195683.1"/>
    <property type="molecule type" value="Genomic_DNA"/>
</dbReference>
<keyword evidence="3" id="KW-0964">Secreted</keyword>
<protein>
    <submittedName>
        <fullName evidence="7">Uncharacterized protein</fullName>
    </submittedName>
</protein>
<feature type="signal peptide" evidence="6">
    <location>
        <begin position="1"/>
        <end position="15"/>
    </location>
</feature>